<evidence type="ECO:0000313" key="3">
    <source>
        <dbReference type="Proteomes" id="UP000276133"/>
    </source>
</evidence>
<gene>
    <name evidence="2" type="ORF">BpHYR1_025281</name>
</gene>
<dbReference type="Proteomes" id="UP000276133">
    <property type="component" value="Unassembled WGS sequence"/>
</dbReference>
<feature type="region of interest" description="Disordered" evidence="1">
    <location>
        <begin position="32"/>
        <end position="52"/>
    </location>
</feature>
<feature type="compositionally biased region" description="Basic residues" evidence="1">
    <location>
        <begin position="32"/>
        <end position="45"/>
    </location>
</feature>
<name>A0A3M7R3W9_BRAPC</name>
<dbReference type="EMBL" id="REGN01004266">
    <property type="protein sequence ID" value="RNA18292.1"/>
    <property type="molecule type" value="Genomic_DNA"/>
</dbReference>
<protein>
    <submittedName>
        <fullName evidence="2">Uncharacterized protein</fullName>
    </submittedName>
</protein>
<reference evidence="2 3" key="1">
    <citation type="journal article" date="2018" name="Sci. Rep.">
        <title>Genomic signatures of local adaptation to the degree of environmental predictability in rotifers.</title>
        <authorList>
            <person name="Franch-Gras L."/>
            <person name="Hahn C."/>
            <person name="Garcia-Roger E.M."/>
            <person name="Carmona M.J."/>
            <person name="Serra M."/>
            <person name="Gomez A."/>
        </authorList>
    </citation>
    <scope>NUCLEOTIDE SEQUENCE [LARGE SCALE GENOMIC DNA]</scope>
    <source>
        <strain evidence="2">HYR1</strain>
    </source>
</reference>
<evidence type="ECO:0000313" key="2">
    <source>
        <dbReference type="EMBL" id="RNA18292.1"/>
    </source>
</evidence>
<evidence type="ECO:0000256" key="1">
    <source>
        <dbReference type="SAM" id="MobiDB-lite"/>
    </source>
</evidence>
<keyword evidence="3" id="KW-1185">Reference proteome</keyword>
<comment type="caution">
    <text evidence="2">The sequence shown here is derived from an EMBL/GenBank/DDBJ whole genome shotgun (WGS) entry which is preliminary data.</text>
</comment>
<proteinExistence type="predicted"/>
<dbReference type="AlphaFoldDB" id="A0A3M7R3W9"/>
<sequence>MIKRTENNLNQINKSVQNLVLKFKEAKKFHKNKCKRSVRMKKSIRTSHTNKETATKISTIPGHMIVELKNTAERLRRNFFSQIRIAFISFFG</sequence>
<accession>A0A3M7R3W9</accession>
<organism evidence="2 3">
    <name type="scientific">Brachionus plicatilis</name>
    <name type="common">Marine rotifer</name>
    <name type="synonym">Brachionus muelleri</name>
    <dbReference type="NCBI Taxonomy" id="10195"/>
    <lineage>
        <taxon>Eukaryota</taxon>
        <taxon>Metazoa</taxon>
        <taxon>Spiralia</taxon>
        <taxon>Gnathifera</taxon>
        <taxon>Rotifera</taxon>
        <taxon>Eurotatoria</taxon>
        <taxon>Monogononta</taxon>
        <taxon>Pseudotrocha</taxon>
        <taxon>Ploima</taxon>
        <taxon>Brachionidae</taxon>
        <taxon>Brachionus</taxon>
    </lineage>
</organism>